<feature type="compositionally biased region" description="Pro residues" evidence="1">
    <location>
        <begin position="41"/>
        <end position="52"/>
    </location>
</feature>
<gene>
    <name evidence="2" type="ORF">M9458_049311</name>
</gene>
<reference evidence="2 3" key="1">
    <citation type="submission" date="2024-05" db="EMBL/GenBank/DDBJ databases">
        <title>Genome sequencing and assembly of Indian major carp, Cirrhinus mrigala (Hamilton, 1822).</title>
        <authorList>
            <person name="Mohindra V."/>
            <person name="Chowdhury L.M."/>
            <person name="Lal K."/>
            <person name="Jena J.K."/>
        </authorList>
    </citation>
    <scope>NUCLEOTIDE SEQUENCE [LARGE SCALE GENOMIC DNA]</scope>
    <source>
        <strain evidence="2">CM1030</strain>
        <tissue evidence="2">Blood</tissue>
    </source>
</reference>
<feature type="region of interest" description="Disordered" evidence="1">
    <location>
        <begin position="36"/>
        <end position="125"/>
    </location>
</feature>
<accession>A0ABD0MYI8</accession>
<dbReference type="AlphaFoldDB" id="A0ABD0MYI8"/>
<evidence type="ECO:0000313" key="2">
    <source>
        <dbReference type="EMBL" id="KAL0155048.1"/>
    </source>
</evidence>
<proteinExistence type="predicted"/>
<comment type="caution">
    <text evidence="2">The sequence shown here is derived from an EMBL/GenBank/DDBJ whole genome shotgun (WGS) entry which is preliminary data.</text>
</comment>
<sequence length="125" mass="13430">SMVPPLTPSPTDGLPMGSLAYSSGISSLSRCSVSETCGIDLPPPDPPLPPAIPTDVPIRRGSKTPPPYSVYERNNPRRATPLPHSLSVPPSTDNPSLTGKPQLNRVQRINSEPRHRPTPRKVSQL</sequence>
<evidence type="ECO:0000256" key="1">
    <source>
        <dbReference type="SAM" id="MobiDB-lite"/>
    </source>
</evidence>
<organism evidence="2 3">
    <name type="scientific">Cirrhinus mrigala</name>
    <name type="common">Mrigala</name>
    <dbReference type="NCBI Taxonomy" id="683832"/>
    <lineage>
        <taxon>Eukaryota</taxon>
        <taxon>Metazoa</taxon>
        <taxon>Chordata</taxon>
        <taxon>Craniata</taxon>
        <taxon>Vertebrata</taxon>
        <taxon>Euteleostomi</taxon>
        <taxon>Actinopterygii</taxon>
        <taxon>Neopterygii</taxon>
        <taxon>Teleostei</taxon>
        <taxon>Ostariophysi</taxon>
        <taxon>Cypriniformes</taxon>
        <taxon>Cyprinidae</taxon>
        <taxon>Labeoninae</taxon>
        <taxon>Labeonini</taxon>
        <taxon>Cirrhinus</taxon>
    </lineage>
</organism>
<protein>
    <submittedName>
        <fullName evidence="2">Uncharacterized protein</fullName>
    </submittedName>
</protein>
<dbReference type="EMBL" id="JAMKFB020000025">
    <property type="protein sequence ID" value="KAL0155048.1"/>
    <property type="molecule type" value="Genomic_DNA"/>
</dbReference>
<dbReference type="Proteomes" id="UP001529510">
    <property type="component" value="Unassembled WGS sequence"/>
</dbReference>
<feature type="compositionally biased region" description="Polar residues" evidence="1">
    <location>
        <begin position="88"/>
        <end position="110"/>
    </location>
</feature>
<evidence type="ECO:0000313" key="3">
    <source>
        <dbReference type="Proteomes" id="UP001529510"/>
    </source>
</evidence>
<feature type="non-terminal residue" evidence="2">
    <location>
        <position position="1"/>
    </location>
</feature>
<keyword evidence="3" id="KW-1185">Reference proteome</keyword>
<name>A0ABD0MYI8_CIRMR</name>